<reference evidence="1 2" key="1">
    <citation type="journal article" date="2016" name="Nat. Commun.">
        <title>Thousands of microbial genomes shed light on interconnected biogeochemical processes in an aquifer system.</title>
        <authorList>
            <person name="Anantharaman K."/>
            <person name="Brown C.T."/>
            <person name="Hug L.A."/>
            <person name="Sharon I."/>
            <person name="Castelle C.J."/>
            <person name="Probst A.J."/>
            <person name="Thomas B.C."/>
            <person name="Singh A."/>
            <person name="Wilkins M.J."/>
            <person name="Karaoz U."/>
            <person name="Brodie E.L."/>
            <person name="Williams K.H."/>
            <person name="Hubbard S.S."/>
            <person name="Banfield J.F."/>
        </authorList>
    </citation>
    <scope>NUCLEOTIDE SEQUENCE [LARGE SCALE GENOMIC DNA]</scope>
</reference>
<sequence length="164" mass="18163">MNLTGQQIFDALLRDPSFTSQVQSDEGRVVWRDLCEVIPEALSEFLAQTVSVTSVFNAKLAILKKISEGDWVDRIVDSLKNDLIDASELTFMFKDMLSRFIAAIPEIIGDVSVFLSSQGIDEETFLGHPNGGRFTEATMTRWKQGNFTVAELLATQPGSIIMNG</sequence>
<organism evidence="1 2">
    <name type="scientific">Candidatus Uhrbacteria bacterium RIFOXYB2_FULL_45_11</name>
    <dbReference type="NCBI Taxonomy" id="1802421"/>
    <lineage>
        <taxon>Bacteria</taxon>
        <taxon>Candidatus Uhriibacteriota</taxon>
    </lineage>
</organism>
<name>A0A1F7W5E7_9BACT</name>
<evidence type="ECO:0000313" key="2">
    <source>
        <dbReference type="Proteomes" id="UP000177331"/>
    </source>
</evidence>
<dbReference type="EMBL" id="MGFD01000051">
    <property type="protein sequence ID" value="OGL97334.1"/>
    <property type="molecule type" value="Genomic_DNA"/>
</dbReference>
<gene>
    <name evidence="1" type="ORF">A2318_02325</name>
</gene>
<dbReference type="AlphaFoldDB" id="A0A1F7W5E7"/>
<protein>
    <submittedName>
        <fullName evidence="1">Uncharacterized protein</fullName>
    </submittedName>
</protein>
<evidence type="ECO:0000313" key="1">
    <source>
        <dbReference type="EMBL" id="OGL97334.1"/>
    </source>
</evidence>
<comment type="caution">
    <text evidence="1">The sequence shown here is derived from an EMBL/GenBank/DDBJ whole genome shotgun (WGS) entry which is preliminary data.</text>
</comment>
<accession>A0A1F7W5E7</accession>
<proteinExistence type="predicted"/>
<dbReference type="Proteomes" id="UP000177331">
    <property type="component" value="Unassembled WGS sequence"/>
</dbReference>